<dbReference type="AlphaFoldDB" id="A0A3G6YJ43"/>
<reference evidence="1 2" key="1">
    <citation type="submission" date="2018-11" db="EMBL/GenBank/DDBJ databases">
        <authorList>
            <person name="Kuo S.-C."/>
            <person name="Chen F.-J."/>
            <person name="Liao Y.-C."/>
        </authorList>
    </citation>
    <scope>NUCLEOTIDE SEQUENCE [LARGE SCALE GENOMIC DNA]</scope>
    <source>
        <strain evidence="1 2">2014S06-099</strain>
    </source>
</reference>
<dbReference type="Pfam" id="PF06821">
    <property type="entry name" value="Ser_hydrolase"/>
    <property type="match status" value="1"/>
</dbReference>
<organism evidence="1 2">
    <name type="scientific">Acinetobacter pittii</name>
    <name type="common">Acinetobacter genomosp. 3</name>
    <dbReference type="NCBI Taxonomy" id="48296"/>
    <lineage>
        <taxon>Bacteria</taxon>
        <taxon>Pseudomonadati</taxon>
        <taxon>Pseudomonadota</taxon>
        <taxon>Gammaproteobacteria</taxon>
        <taxon>Moraxellales</taxon>
        <taxon>Moraxellaceae</taxon>
        <taxon>Acinetobacter</taxon>
        <taxon>Acinetobacter calcoaceticus/baumannii complex</taxon>
    </lineage>
</organism>
<dbReference type="SUPFAM" id="SSF53474">
    <property type="entry name" value="alpha/beta-Hydrolases"/>
    <property type="match status" value="1"/>
</dbReference>
<gene>
    <name evidence="1" type="ORF">DKE52_007030</name>
</gene>
<protein>
    <submittedName>
        <fullName evidence="1">Alpha/beta hydrolase</fullName>
    </submittedName>
</protein>
<accession>A0A3G6YJ43</accession>
<dbReference type="InterPro" id="IPR010662">
    <property type="entry name" value="RBBP9/YdeN"/>
</dbReference>
<dbReference type="GO" id="GO:0016787">
    <property type="term" value="F:hydrolase activity"/>
    <property type="evidence" value="ECO:0007669"/>
    <property type="project" value="UniProtKB-KW"/>
</dbReference>
<reference evidence="1 2" key="2">
    <citation type="submission" date="2018-12" db="EMBL/GenBank/DDBJ databases">
        <title>Molecular Epidemiology of Emerging Carbapenem-Resistance in Acinetobacter nosocomialis and Acinetobacter pittii in Taiwan, 2010-2014.</title>
        <authorList>
            <person name="Huang W.-C."/>
            <person name="Wang H.-Y."/>
            <person name="Lai J.-F."/>
            <person name="Lauderdale T.-L."/>
            <person name="Sytwu H.-K."/>
        </authorList>
    </citation>
    <scope>NUCLEOTIDE SEQUENCE [LARGE SCALE GENOMIC DNA]</scope>
    <source>
        <strain evidence="1 2">2014S06-099</strain>
    </source>
</reference>
<dbReference type="RefSeq" id="WP_081410479.1">
    <property type="nucleotide sequence ID" value="NZ_CP157872.1"/>
</dbReference>
<proteinExistence type="predicted"/>
<name>A0A3G6YJ43_ACIPI</name>
<dbReference type="Gene3D" id="3.40.50.1820">
    <property type="entry name" value="alpha/beta hydrolase"/>
    <property type="match status" value="1"/>
</dbReference>
<dbReference type="InterPro" id="IPR029058">
    <property type="entry name" value="AB_hydrolase_fold"/>
</dbReference>
<dbReference type="EMBL" id="CP033540">
    <property type="protein sequence ID" value="AZC00371.1"/>
    <property type="molecule type" value="Genomic_DNA"/>
</dbReference>
<evidence type="ECO:0000313" key="1">
    <source>
        <dbReference type="EMBL" id="AZC00371.1"/>
    </source>
</evidence>
<evidence type="ECO:0000313" key="2">
    <source>
        <dbReference type="Proteomes" id="UP000254410"/>
    </source>
</evidence>
<keyword evidence="1" id="KW-0378">Hydrolase</keyword>
<sequence>MAKFTGVEMEKIQTKATILIIPGLRDHVPEHWQTILETKLAKVRSVPPVETNKLNCENRVAAIQAQLEQIQGPVILVAHSAGVLMTIHWAAKYQRPIQGALLVAPPDLNESWPENYPSPTVLHQEGWSPLPDQELPFPSILVASTNDHLARYEAVSEMAEKWGSRLVNLGEVGHLNPASGFGYWPLAEQFIQQLDQVEQPA</sequence>
<dbReference type="Proteomes" id="UP000254410">
    <property type="component" value="Chromosome"/>
</dbReference>